<feature type="compositionally biased region" description="Low complexity" evidence="1">
    <location>
        <begin position="550"/>
        <end position="567"/>
    </location>
</feature>
<feature type="compositionally biased region" description="Low complexity" evidence="1">
    <location>
        <begin position="496"/>
        <end position="528"/>
    </location>
</feature>
<name>A0AAE8SW19_9PEZI</name>
<feature type="chain" id="PRO_5042207745" evidence="2">
    <location>
        <begin position="20"/>
        <end position="592"/>
    </location>
</feature>
<sequence length="592" mass="60908">MPRLQGLLAACLLAPLALASPHLISADVGSRPKVEVVVDRAGIRRDSLLFSRDPGAPMVRRNGLAARTDSKSFSFDQTLENQLLFNSSDIPLFPGPSIAVVCAKCCSSGSVEATFPSDLTDIVNPKFRVDLRDIEVFVEVDVVVAGGNTFQIPLLPLLPGITNLQFPGFRGGLFVDLLLVFQISAEVDLRGGFYVKIPEGSFFEIDIDDEGFTSQDFDGIVAKPLPVIVNNDDTGVDVKVDLRLMAELSISATTDVDIPIPGLDKALDALPGIGAGAGVGAFVNLIEYVANVGPEDDCALEASQELNLNIGAFATVGVSLGDEFLGLKPSATTTLFTIPLPSTCLLGAGEAVPTRTVSLEKAAGCGAAQPEGGQVDPGVVRREEGEVVTITAVACQSALADCPEDLRTTVTYESTLCPPSPEVTCNCVAVTDASKMEPTSVVVTAEAGTATADAIQGWDHTGAGTGSVPHTTKPCATQPAKGPDHSSTDDLYSEALPTTAPLLSSDLTTSSSSLTPSSSDLPVSSAGGSDVSVILGTGSSLPSVDFTIISGSPVPEPTSTSPDDSPVQAGGSKIAGGALVSAVAVMAIWLLI</sequence>
<feature type="region of interest" description="Disordered" evidence="1">
    <location>
        <begin position="549"/>
        <end position="569"/>
    </location>
</feature>
<comment type="caution">
    <text evidence="3">The sequence shown here is derived from an EMBL/GenBank/DDBJ whole genome shotgun (WGS) entry which is preliminary data.</text>
</comment>
<accession>A0AAE8SW19</accession>
<feature type="signal peptide" evidence="2">
    <location>
        <begin position="1"/>
        <end position="19"/>
    </location>
</feature>
<organism evidence="3 4">
    <name type="scientific">Cephalotrichum gorgonifer</name>
    <dbReference type="NCBI Taxonomy" id="2041049"/>
    <lineage>
        <taxon>Eukaryota</taxon>
        <taxon>Fungi</taxon>
        <taxon>Dikarya</taxon>
        <taxon>Ascomycota</taxon>
        <taxon>Pezizomycotina</taxon>
        <taxon>Sordariomycetes</taxon>
        <taxon>Hypocreomycetidae</taxon>
        <taxon>Microascales</taxon>
        <taxon>Microascaceae</taxon>
        <taxon>Cephalotrichum</taxon>
    </lineage>
</organism>
<protein>
    <submittedName>
        <fullName evidence="3">Uncharacterized protein</fullName>
    </submittedName>
</protein>
<dbReference type="EMBL" id="ONZQ02000008">
    <property type="protein sequence ID" value="SPO03300.1"/>
    <property type="molecule type" value="Genomic_DNA"/>
</dbReference>
<evidence type="ECO:0000313" key="3">
    <source>
        <dbReference type="EMBL" id="SPO03300.1"/>
    </source>
</evidence>
<proteinExistence type="predicted"/>
<evidence type="ECO:0000256" key="1">
    <source>
        <dbReference type="SAM" id="MobiDB-lite"/>
    </source>
</evidence>
<evidence type="ECO:0000256" key="2">
    <source>
        <dbReference type="SAM" id="SignalP"/>
    </source>
</evidence>
<dbReference type="Proteomes" id="UP001187682">
    <property type="component" value="Unassembled WGS sequence"/>
</dbReference>
<evidence type="ECO:0000313" key="4">
    <source>
        <dbReference type="Proteomes" id="UP001187682"/>
    </source>
</evidence>
<keyword evidence="4" id="KW-1185">Reference proteome</keyword>
<keyword evidence="2" id="KW-0732">Signal</keyword>
<reference evidence="3" key="1">
    <citation type="submission" date="2018-03" db="EMBL/GenBank/DDBJ databases">
        <authorList>
            <person name="Guldener U."/>
        </authorList>
    </citation>
    <scope>NUCLEOTIDE SEQUENCE</scope>
</reference>
<dbReference type="AlphaFoldDB" id="A0AAE8SW19"/>
<feature type="region of interest" description="Disordered" evidence="1">
    <location>
        <begin position="454"/>
        <end position="528"/>
    </location>
</feature>
<gene>
    <name evidence="3" type="ORF">DNG_05982</name>
</gene>